<gene>
    <name evidence="1" type="ORF">IscW_ISCW020551</name>
</gene>
<accession>B7PXG3</accession>
<dbReference type="EMBL" id="DS813948">
    <property type="protein sequence ID" value="EEC11285.1"/>
    <property type="molecule type" value="Genomic_DNA"/>
</dbReference>
<evidence type="ECO:0000313" key="2">
    <source>
        <dbReference type="EnsemblMetazoa" id="ISCW020551-PA"/>
    </source>
</evidence>
<proteinExistence type="predicted"/>
<protein>
    <submittedName>
        <fullName evidence="1 2">Uncharacterized protein</fullName>
    </submittedName>
</protein>
<dbReference type="Proteomes" id="UP000001555">
    <property type="component" value="Unassembled WGS sequence"/>
</dbReference>
<dbReference type="EnsemblMetazoa" id="ISCW020551-RA">
    <property type="protein sequence ID" value="ISCW020551-PA"/>
    <property type="gene ID" value="ISCW020551"/>
</dbReference>
<name>B7PXG3_IXOSC</name>
<reference evidence="1 3" key="1">
    <citation type="submission" date="2008-03" db="EMBL/GenBank/DDBJ databases">
        <title>Annotation of Ixodes scapularis.</title>
        <authorList>
            <consortium name="Ixodes scapularis Genome Project Consortium"/>
            <person name="Caler E."/>
            <person name="Hannick L.I."/>
            <person name="Bidwell S."/>
            <person name="Joardar V."/>
            <person name="Thiagarajan M."/>
            <person name="Amedeo P."/>
            <person name="Galinsky K.J."/>
            <person name="Schobel S."/>
            <person name="Inman J."/>
            <person name="Hostetler J."/>
            <person name="Miller J."/>
            <person name="Hammond M."/>
            <person name="Megy K."/>
            <person name="Lawson D."/>
            <person name="Kodira C."/>
            <person name="Sutton G."/>
            <person name="Meyer J."/>
            <person name="Hill C.A."/>
            <person name="Birren B."/>
            <person name="Nene V."/>
            <person name="Collins F."/>
            <person name="Alarcon-Chaidez F."/>
            <person name="Wikel S."/>
            <person name="Strausberg R."/>
        </authorList>
    </citation>
    <scope>NUCLEOTIDE SEQUENCE [LARGE SCALE GENOMIC DNA]</scope>
    <source>
        <strain evidence="3">Wikel</strain>
        <strain evidence="1">Wikel colony</strain>
    </source>
</reference>
<dbReference type="EMBL" id="ABJB010179739">
    <property type="status" value="NOT_ANNOTATED_CDS"/>
    <property type="molecule type" value="Genomic_DNA"/>
</dbReference>
<organism>
    <name type="scientific">Ixodes scapularis</name>
    <name type="common">Black-legged tick</name>
    <name type="synonym">Deer tick</name>
    <dbReference type="NCBI Taxonomy" id="6945"/>
    <lineage>
        <taxon>Eukaryota</taxon>
        <taxon>Metazoa</taxon>
        <taxon>Ecdysozoa</taxon>
        <taxon>Arthropoda</taxon>
        <taxon>Chelicerata</taxon>
        <taxon>Arachnida</taxon>
        <taxon>Acari</taxon>
        <taxon>Parasitiformes</taxon>
        <taxon>Ixodida</taxon>
        <taxon>Ixodoidea</taxon>
        <taxon>Ixodidae</taxon>
        <taxon>Ixodinae</taxon>
        <taxon>Ixodes</taxon>
    </lineage>
</organism>
<reference evidence="2" key="2">
    <citation type="submission" date="2020-05" db="UniProtKB">
        <authorList>
            <consortium name="EnsemblMetazoa"/>
        </authorList>
    </citation>
    <scope>IDENTIFICATION</scope>
    <source>
        <strain evidence="2">wikel</strain>
    </source>
</reference>
<keyword evidence="3" id="KW-1185">Reference proteome</keyword>
<dbReference type="InParanoid" id="B7PXG3"/>
<dbReference type="AlphaFoldDB" id="B7PXG3"/>
<evidence type="ECO:0000313" key="3">
    <source>
        <dbReference type="Proteomes" id="UP000001555"/>
    </source>
</evidence>
<dbReference type="PaxDb" id="6945-B7PXG3"/>
<evidence type="ECO:0000313" key="1">
    <source>
        <dbReference type="EMBL" id="EEC11285.1"/>
    </source>
</evidence>
<dbReference type="VEuPathDB" id="VectorBase:ISCW020551"/>
<sequence length="105" mass="11699">MLSQCHFCALARRLLPSQNRFAFICNTDFTLQCKKFMVVPVLDNKKGLLLFDILPNQRTPYSSLELRIGGWMALGRAPTRTRGKPLEVHACSESLVSAGLCSVLS</sequence>
<dbReference type="HOGENOM" id="CLU_2239520_0_0_1"/>